<sequence>MHKDGNRTPLQLTRRFAFCAKVKDKVQNPKNYFSKHVGIYSKEKITQQELQLWATDFLRIYPDLMKGFNECVTQCKKMNEEVYVGSVKKTTSGTKTHGFIRILEG</sequence>
<name>A0A0B2RD26_GLYSO</name>
<comment type="subcellular location">
    <subcellularLocation>
        <location evidence="1">Nucleus</location>
    </subcellularLocation>
</comment>
<accession>A0A0B2RD26</accession>
<dbReference type="AlphaFoldDB" id="A0A0B2RD26"/>
<dbReference type="SUPFAM" id="SSF47762">
    <property type="entry name" value="PAH2 domain"/>
    <property type="match status" value="1"/>
</dbReference>
<protein>
    <submittedName>
        <fullName evidence="3">Paired amphipathic helix protein Sin3-like 4</fullName>
    </submittedName>
</protein>
<reference evidence="3" key="1">
    <citation type="submission" date="2014-07" db="EMBL/GenBank/DDBJ databases">
        <title>Identification of a novel salt tolerance gene in wild soybean by whole-genome sequencing.</title>
        <authorList>
            <person name="Lam H.-M."/>
            <person name="Qi X."/>
            <person name="Li M.-W."/>
            <person name="Liu X."/>
            <person name="Xie M."/>
            <person name="Ni M."/>
            <person name="Xu X."/>
        </authorList>
    </citation>
    <scope>NUCLEOTIDE SEQUENCE [LARGE SCALE GENOMIC DNA]</scope>
    <source>
        <tissue evidence="3">Root</tissue>
    </source>
</reference>
<dbReference type="InterPro" id="IPR036600">
    <property type="entry name" value="PAH_sf"/>
</dbReference>
<dbReference type="GO" id="GO:0006355">
    <property type="term" value="P:regulation of DNA-templated transcription"/>
    <property type="evidence" value="ECO:0007669"/>
    <property type="project" value="InterPro"/>
</dbReference>
<dbReference type="EMBL" id="KN652170">
    <property type="protein sequence ID" value="KHN29793.1"/>
    <property type="molecule type" value="Genomic_DNA"/>
</dbReference>
<dbReference type="Gene3D" id="1.20.1160.11">
    <property type="entry name" value="Paired amphipathic helix"/>
    <property type="match status" value="1"/>
</dbReference>
<proteinExistence type="predicted"/>
<evidence type="ECO:0000313" key="3">
    <source>
        <dbReference type="EMBL" id="KHN29793.1"/>
    </source>
</evidence>
<dbReference type="Proteomes" id="UP000053555">
    <property type="component" value="Unassembled WGS sequence"/>
</dbReference>
<keyword evidence="2" id="KW-0539">Nucleus</keyword>
<evidence type="ECO:0000256" key="2">
    <source>
        <dbReference type="ARBA" id="ARBA00023242"/>
    </source>
</evidence>
<dbReference type="GO" id="GO:0005634">
    <property type="term" value="C:nucleus"/>
    <property type="evidence" value="ECO:0007669"/>
    <property type="project" value="UniProtKB-SubCell"/>
</dbReference>
<organism evidence="3">
    <name type="scientific">Glycine soja</name>
    <name type="common">Wild soybean</name>
    <dbReference type="NCBI Taxonomy" id="3848"/>
    <lineage>
        <taxon>Eukaryota</taxon>
        <taxon>Viridiplantae</taxon>
        <taxon>Streptophyta</taxon>
        <taxon>Embryophyta</taxon>
        <taxon>Tracheophyta</taxon>
        <taxon>Spermatophyta</taxon>
        <taxon>Magnoliopsida</taxon>
        <taxon>eudicotyledons</taxon>
        <taxon>Gunneridae</taxon>
        <taxon>Pentapetalae</taxon>
        <taxon>rosids</taxon>
        <taxon>fabids</taxon>
        <taxon>Fabales</taxon>
        <taxon>Fabaceae</taxon>
        <taxon>Papilionoideae</taxon>
        <taxon>50 kb inversion clade</taxon>
        <taxon>NPAAA clade</taxon>
        <taxon>indigoferoid/millettioid clade</taxon>
        <taxon>Phaseoleae</taxon>
        <taxon>Glycine</taxon>
        <taxon>Glycine subgen. Soja</taxon>
    </lineage>
</organism>
<evidence type="ECO:0000256" key="1">
    <source>
        <dbReference type="ARBA" id="ARBA00004123"/>
    </source>
</evidence>
<gene>
    <name evidence="3" type="ORF">glysoja_043913</name>
</gene>